<feature type="binding site" evidence="5">
    <location>
        <position position="134"/>
    </location>
    <ligand>
        <name>AMP</name>
        <dbReference type="ChEBI" id="CHEBI:456215"/>
    </ligand>
</feature>
<dbReference type="EC" id="2.7.4.3" evidence="5 7"/>
<comment type="subunit">
    <text evidence="5 7">Monomer.</text>
</comment>
<feature type="binding site" evidence="5">
    <location>
        <position position="146"/>
    </location>
    <ligand>
        <name>AMP</name>
        <dbReference type="ChEBI" id="CHEBI:456215"/>
    </ligand>
</feature>
<comment type="similarity">
    <text evidence="5 6">Belongs to the adenylate kinase family.</text>
</comment>
<dbReference type="Gene3D" id="3.40.50.300">
    <property type="entry name" value="P-loop containing nucleotide triphosphate hydrolases"/>
    <property type="match status" value="1"/>
</dbReference>
<dbReference type="EMBL" id="MFFB01000007">
    <property type="protein sequence ID" value="OGE94789.1"/>
    <property type="molecule type" value="Genomic_DNA"/>
</dbReference>
<evidence type="ECO:0000256" key="5">
    <source>
        <dbReference type="HAMAP-Rule" id="MF_00235"/>
    </source>
</evidence>
<comment type="function">
    <text evidence="5">Catalyzes the reversible transfer of the terminal phosphate group between ATP and AMP. Plays an important role in cellular energy homeostasis and in adenine nucleotide metabolism.</text>
</comment>
<dbReference type="Pfam" id="PF00406">
    <property type="entry name" value="ADK"/>
    <property type="match status" value="1"/>
</dbReference>
<organism evidence="8 9">
    <name type="scientific">Candidatus Doudnabacteria bacterium RIFCSPLOWO2_01_FULL_44_21</name>
    <dbReference type="NCBI Taxonomy" id="1817841"/>
    <lineage>
        <taxon>Bacteria</taxon>
        <taxon>Candidatus Doudnaibacteriota</taxon>
    </lineage>
</organism>
<comment type="subcellular location">
    <subcellularLocation>
        <location evidence="5 7">Cytoplasm</location>
    </subcellularLocation>
</comment>
<sequence length="190" mass="21298">MKLQNIIVILGPPGSGKGTQSKLLVEKLGYAYFSMGGYFREVAASNEEIKAMIDKGLIVPDAQTEAIFRAGVDKAIVNASGLVLDGFPRTLGQIEMFKRFLNDHSDPRFHLLFLDVDKQKLINRLLLRSKIESRVDDTDINLIGKRFDEYMAKTVPVKSYFSSNQAMIHINGDQPVEAVHQEIMEKLGLQ</sequence>
<feature type="binding site" evidence="5">
    <location>
        <position position="40"/>
    </location>
    <ligand>
        <name>AMP</name>
        <dbReference type="ChEBI" id="CHEBI:456215"/>
    </ligand>
</feature>
<name>A0A1F5PXZ3_9BACT</name>
<keyword evidence="2 5" id="KW-0545">Nucleotide biosynthesis</keyword>
<comment type="domain">
    <text evidence="5">Consists of three domains, a large central CORE domain and two small peripheral domains, NMPbind and LID, which undergo movements during catalysis. The LID domain closes over the site of phosphoryl transfer upon ATP binding. Assembling and dissambling the active center during each catalytic cycle provides an effective means to prevent ATP hydrolysis.</text>
</comment>
<evidence type="ECO:0000256" key="4">
    <source>
        <dbReference type="ARBA" id="ARBA00022777"/>
    </source>
</evidence>
<evidence type="ECO:0000256" key="1">
    <source>
        <dbReference type="ARBA" id="ARBA00022679"/>
    </source>
</evidence>
<dbReference type="InterPro" id="IPR033690">
    <property type="entry name" value="Adenylat_kinase_CS"/>
</dbReference>
<protein>
    <recommendedName>
        <fullName evidence="5 7">Adenylate kinase</fullName>
        <shortName evidence="5">AK</shortName>
        <ecNumber evidence="5 7">2.7.4.3</ecNumber>
    </recommendedName>
    <alternativeName>
        <fullName evidence="5">ATP-AMP transphosphorylase</fullName>
    </alternativeName>
    <alternativeName>
        <fullName evidence="5">ATP:AMP phosphotransferase</fullName>
    </alternativeName>
    <alternativeName>
        <fullName evidence="5">Adenylate monophosphate kinase</fullName>
    </alternativeName>
</protein>
<feature type="binding site" evidence="5">
    <location>
        <position position="93"/>
    </location>
    <ligand>
        <name>AMP</name>
        <dbReference type="ChEBI" id="CHEBI:456215"/>
    </ligand>
</feature>
<evidence type="ECO:0000256" key="7">
    <source>
        <dbReference type="RuleBase" id="RU003331"/>
    </source>
</evidence>
<dbReference type="PANTHER" id="PTHR23359">
    <property type="entry name" value="NUCLEOTIDE KINASE"/>
    <property type="match status" value="1"/>
</dbReference>
<dbReference type="InterPro" id="IPR000850">
    <property type="entry name" value="Adenylat/UMP-CMP_kin"/>
</dbReference>
<dbReference type="CDD" id="cd01428">
    <property type="entry name" value="ADK"/>
    <property type="match status" value="1"/>
</dbReference>
<dbReference type="GO" id="GO:0004017">
    <property type="term" value="F:AMP kinase activity"/>
    <property type="evidence" value="ECO:0007669"/>
    <property type="project" value="UniProtKB-UniRule"/>
</dbReference>
<dbReference type="Proteomes" id="UP000177281">
    <property type="component" value="Unassembled WGS sequence"/>
</dbReference>
<keyword evidence="3 5" id="KW-0547">Nucleotide-binding</keyword>
<comment type="caution">
    <text evidence="5">Lacks conserved residue(s) required for the propagation of feature annotation.</text>
</comment>
<dbReference type="SUPFAM" id="SSF52540">
    <property type="entry name" value="P-loop containing nucleoside triphosphate hydrolases"/>
    <property type="match status" value="1"/>
</dbReference>
<dbReference type="GO" id="GO:0044209">
    <property type="term" value="P:AMP salvage"/>
    <property type="evidence" value="ECO:0007669"/>
    <property type="project" value="UniProtKB-UniRule"/>
</dbReference>
<keyword evidence="4 5" id="KW-0418">Kinase</keyword>
<dbReference type="AlphaFoldDB" id="A0A1F5PXZ3"/>
<feature type="binding site" evidence="5">
    <location>
        <begin position="86"/>
        <end position="89"/>
    </location>
    <ligand>
        <name>AMP</name>
        <dbReference type="ChEBI" id="CHEBI:456215"/>
    </ligand>
</feature>
<feature type="binding site" evidence="5">
    <location>
        <position position="128"/>
    </location>
    <ligand>
        <name>ATP</name>
        <dbReference type="ChEBI" id="CHEBI:30616"/>
    </ligand>
</feature>
<evidence type="ECO:0000256" key="3">
    <source>
        <dbReference type="ARBA" id="ARBA00022741"/>
    </source>
</evidence>
<accession>A0A1F5PXZ3</accession>
<evidence type="ECO:0000313" key="9">
    <source>
        <dbReference type="Proteomes" id="UP000177281"/>
    </source>
</evidence>
<feature type="binding site" evidence="5">
    <location>
        <begin position="14"/>
        <end position="19"/>
    </location>
    <ligand>
        <name>ATP</name>
        <dbReference type="ChEBI" id="CHEBI:30616"/>
    </ligand>
</feature>
<keyword evidence="5" id="KW-0963">Cytoplasm</keyword>
<proteinExistence type="inferred from homology"/>
<comment type="catalytic activity">
    <reaction evidence="5 7">
        <text>AMP + ATP = 2 ADP</text>
        <dbReference type="Rhea" id="RHEA:12973"/>
        <dbReference type="ChEBI" id="CHEBI:30616"/>
        <dbReference type="ChEBI" id="CHEBI:456215"/>
        <dbReference type="ChEBI" id="CHEBI:456216"/>
        <dbReference type="EC" id="2.7.4.3"/>
    </reaction>
</comment>
<dbReference type="GO" id="GO:0005524">
    <property type="term" value="F:ATP binding"/>
    <property type="evidence" value="ECO:0007669"/>
    <property type="project" value="UniProtKB-UniRule"/>
</dbReference>
<keyword evidence="1 5" id="KW-0808">Transferase</keyword>
<dbReference type="HAMAP" id="MF_00235">
    <property type="entry name" value="Adenylate_kinase_Adk"/>
    <property type="match status" value="1"/>
</dbReference>
<feature type="binding site" evidence="5">
    <location>
        <position position="174"/>
    </location>
    <ligand>
        <name>ATP</name>
        <dbReference type="ChEBI" id="CHEBI:30616"/>
    </ligand>
</feature>
<evidence type="ECO:0000256" key="2">
    <source>
        <dbReference type="ARBA" id="ARBA00022727"/>
    </source>
</evidence>
<comment type="caution">
    <text evidence="8">The sequence shown here is derived from an EMBL/GenBank/DDBJ whole genome shotgun (WGS) entry which is preliminary data.</text>
</comment>
<gene>
    <name evidence="5" type="primary">adk</name>
    <name evidence="8" type="ORF">A3B10_03280</name>
</gene>
<comment type="pathway">
    <text evidence="5">Purine metabolism; AMP biosynthesis via salvage pathway; AMP from ADP: step 1/1.</text>
</comment>
<keyword evidence="5 7" id="KW-0067">ATP-binding</keyword>
<dbReference type="PROSITE" id="PS00113">
    <property type="entry name" value="ADENYLATE_KINASE"/>
    <property type="match status" value="1"/>
</dbReference>
<dbReference type="UniPathway" id="UPA00588">
    <property type="reaction ID" value="UER00649"/>
</dbReference>
<dbReference type="PRINTS" id="PR00094">
    <property type="entry name" value="ADENYLTKNASE"/>
</dbReference>
<dbReference type="InterPro" id="IPR027417">
    <property type="entry name" value="P-loop_NTPase"/>
</dbReference>
<dbReference type="STRING" id="1817841.A3B10_03280"/>
<dbReference type="GO" id="GO:0005737">
    <property type="term" value="C:cytoplasm"/>
    <property type="evidence" value="ECO:0007669"/>
    <property type="project" value="UniProtKB-SubCell"/>
</dbReference>
<reference evidence="8 9" key="1">
    <citation type="journal article" date="2016" name="Nat. Commun.">
        <title>Thousands of microbial genomes shed light on interconnected biogeochemical processes in an aquifer system.</title>
        <authorList>
            <person name="Anantharaman K."/>
            <person name="Brown C.T."/>
            <person name="Hug L.A."/>
            <person name="Sharon I."/>
            <person name="Castelle C.J."/>
            <person name="Probst A.J."/>
            <person name="Thomas B.C."/>
            <person name="Singh A."/>
            <person name="Wilkins M.J."/>
            <person name="Karaoz U."/>
            <person name="Brodie E.L."/>
            <person name="Williams K.H."/>
            <person name="Hubbard S.S."/>
            <person name="Banfield J.F."/>
        </authorList>
    </citation>
    <scope>NUCLEOTIDE SEQUENCE [LARGE SCALE GENOMIC DNA]</scope>
</reference>
<evidence type="ECO:0000313" key="8">
    <source>
        <dbReference type="EMBL" id="OGE94789.1"/>
    </source>
</evidence>
<evidence type="ECO:0000256" key="6">
    <source>
        <dbReference type="RuleBase" id="RU003330"/>
    </source>
</evidence>